<feature type="domain" description="VOC" evidence="2">
    <location>
        <begin position="5"/>
        <end position="143"/>
    </location>
</feature>
<dbReference type="SUPFAM" id="SSF54593">
    <property type="entry name" value="Glyoxalase/Bleomycin resistance protein/Dihydroxybiphenyl dioxygenase"/>
    <property type="match status" value="1"/>
</dbReference>
<organism evidence="3">
    <name type="scientific">marine metagenome</name>
    <dbReference type="NCBI Taxonomy" id="408172"/>
    <lineage>
        <taxon>unclassified sequences</taxon>
        <taxon>metagenomes</taxon>
        <taxon>ecological metagenomes</taxon>
    </lineage>
</organism>
<accession>A0A381YNY0</accession>
<dbReference type="InterPro" id="IPR004360">
    <property type="entry name" value="Glyas_Fos-R_dOase_dom"/>
</dbReference>
<dbReference type="EMBL" id="UINC01018675">
    <property type="protein sequence ID" value="SVA78644.1"/>
    <property type="molecule type" value="Genomic_DNA"/>
</dbReference>
<evidence type="ECO:0000259" key="2">
    <source>
        <dbReference type="PROSITE" id="PS51819"/>
    </source>
</evidence>
<sequence length="153" mass="17348">MTINGLHHAAISTPDIERLMNWYSENFGFIEVARTEWPKGSKQIDDVVGLEDSSAKQGFLKCGNIMIEFFEYSSPPCQPMDKNRPVNNHGHTHVCVDVTNIEEEYDRLVKNGVQFHAPPQDFGQVKATYGRDIDGNVFELQEIVDPDHPAKVF</sequence>
<dbReference type="PANTHER" id="PTHR43048">
    <property type="entry name" value="METHYLMALONYL-COA EPIMERASE"/>
    <property type="match status" value="1"/>
</dbReference>
<dbReference type="PANTHER" id="PTHR43048:SF6">
    <property type="entry name" value="BLR8189 PROTEIN"/>
    <property type="match status" value="1"/>
</dbReference>
<dbReference type="GO" id="GO:0046491">
    <property type="term" value="P:L-methylmalonyl-CoA metabolic process"/>
    <property type="evidence" value="ECO:0007669"/>
    <property type="project" value="TreeGrafter"/>
</dbReference>
<dbReference type="Pfam" id="PF00903">
    <property type="entry name" value="Glyoxalase"/>
    <property type="match status" value="1"/>
</dbReference>
<dbReference type="PROSITE" id="PS51819">
    <property type="entry name" value="VOC"/>
    <property type="match status" value="1"/>
</dbReference>
<dbReference type="InterPro" id="IPR037523">
    <property type="entry name" value="VOC_core"/>
</dbReference>
<evidence type="ECO:0000256" key="1">
    <source>
        <dbReference type="ARBA" id="ARBA00022723"/>
    </source>
</evidence>
<dbReference type="Gene3D" id="3.10.180.10">
    <property type="entry name" value="2,3-Dihydroxybiphenyl 1,2-Dioxygenase, domain 1"/>
    <property type="match status" value="1"/>
</dbReference>
<gene>
    <name evidence="3" type="ORF">METZ01_LOCUS131498</name>
</gene>
<dbReference type="InterPro" id="IPR051785">
    <property type="entry name" value="MMCE/EMCE_epimerase"/>
</dbReference>
<dbReference type="AlphaFoldDB" id="A0A381YNY0"/>
<name>A0A381YNY0_9ZZZZ</name>
<dbReference type="GO" id="GO:0046872">
    <property type="term" value="F:metal ion binding"/>
    <property type="evidence" value="ECO:0007669"/>
    <property type="project" value="UniProtKB-KW"/>
</dbReference>
<keyword evidence="1" id="KW-0479">Metal-binding</keyword>
<dbReference type="InterPro" id="IPR029068">
    <property type="entry name" value="Glyas_Bleomycin-R_OHBP_Dase"/>
</dbReference>
<evidence type="ECO:0000313" key="3">
    <source>
        <dbReference type="EMBL" id="SVA78644.1"/>
    </source>
</evidence>
<dbReference type="GO" id="GO:0004493">
    <property type="term" value="F:methylmalonyl-CoA epimerase activity"/>
    <property type="evidence" value="ECO:0007669"/>
    <property type="project" value="TreeGrafter"/>
</dbReference>
<protein>
    <recommendedName>
        <fullName evidence="2">VOC domain-containing protein</fullName>
    </recommendedName>
</protein>
<proteinExistence type="predicted"/>
<reference evidence="3" key="1">
    <citation type="submission" date="2018-05" db="EMBL/GenBank/DDBJ databases">
        <authorList>
            <person name="Lanie J.A."/>
            <person name="Ng W.-L."/>
            <person name="Kazmierczak K.M."/>
            <person name="Andrzejewski T.M."/>
            <person name="Davidsen T.M."/>
            <person name="Wayne K.J."/>
            <person name="Tettelin H."/>
            <person name="Glass J.I."/>
            <person name="Rusch D."/>
            <person name="Podicherti R."/>
            <person name="Tsui H.-C.T."/>
            <person name="Winkler M.E."/>
        </authorList>
    </citation>
    <scope>NUCLEOTIDE SEQUENCE</scope>
</reference>